<dbReference type="PANTHER" id="PTHR39335">
    <property type="entry name" value="BLL4220 PROTEIN"/>
    <property type="match status" value="1"/>
</dbReference>
<dbReference type="EMBL" id="FOLM01000003">
    <property type="protein sequence ID" value="SFC45878.1"/>
    <property type="molecule type" value="Genomic_DNA"/>
</dbReference>
<dbReference type="PANTHER" id="PTHR39335:SF1">
    <property type="entry name" value="BLL4220 PROTEIN"/>
    <property type="match status" value="1"/>
</dbReference>
<organism evidence="2 3">
    <name type="scientific">Streptomyces aidingensis</name>
    <dbReference type="NCBI Taxonomy" id="910347"/>
    <lineage>
        <taxon>Bacteria</taxon>
        <taxon>Bacillati</taxon>
        <taxon>Actinomycetota</taxon>
        <taxon>Actinomycetes</taxon>
        <taxon>Kitasatosporales</taxon>
        <taxon>Streptomycetaceae</taxon>
        <taxon>Streptomyces</taxon>
    </lineage>
</organism>
<dbReference type="STRING" id="910347.SAMN05421773_103352"/>
<evidence type="ECO:0000256" key="1">
    <source>
        <dbReference type="SAM" id="MobiDB-lite"/>
    </source>
</evidence>
<proteinExistence type="predicted"/>
<dbReference type="Proteomes" id="UP000199207">
    <property type="component" value="Unassembled WGS sequence"/>
</dbReference>
<dbReference type="RefSeq" id="WP_093838156.1">
    <property type="nucleotide sequence ID" value="NZ_FOLM01000003.1"/>
</dbReference>
<name>A0A1I1JGW9_9ACTN</name>
<protein>
    <submittedName>
        <fullName evidence="2">Predicted lipoprotein with conserved Yx(FWY)xxD motif</fullName>
    </submittedName>
</protein>
<keyword evidence="2" id="KW-0449">Lipoprotein</keyword>
<dbReference type="AlphaFoldDB" id="A0A1I1JGW9"/>
<keyword evidence="3" id="KW-1185">Reference proteome</keyword>
<feature type="region of interest" description="Disordered" evidence="1">
    <location>
        <begin position="198"/>
        <end position="229"/>
    </location>
</feature>
<dbReference type="NCBIfam" id="NF040526">
    <property type="entry name" value="SCO0930_lipo"/>
    <property type="match status" value="1"/>
</dbReference>
<dbReference type="InterPro" id="IPR047910">
    <property type="entry name" value="SCO0930-like"/>
</dbReference>
<sequence length="354" mass="35421">MIASEETAGSRRLGHRFPNGRRAGAAALAAAALLLTAACADRDRGAPAGSAVDLDTAYGVDGFAGEGYGDTGGGAAGDGADGGNSPAGQLALHEDPELGAVLTDGEGFTLYRFEEDGTDPAQSLCVGACASAWPPVSAADATVADGLDVSLLGEVIRQDGTSQLTVGGRPVYRYSQDALPGDVNGHGVGGTWYAVGPEGEPAGRARNAGLAGQGGQDGQDGQGGAGEAAAGAQATGAALSVVQDPVLGPIVADAQGRTLYRFTQDTAWPMVSHCTGACLDVWKPAAPVDAAGLDGVDPELISVLDRPDGTEQLAIDCWPVYWYTGDTSPGDTGGHNAQGMWFAVTPEGKKAPAA</sequence>
<accession>A0A1I1JGW9</accession>
<reference evidence="2 3" key="1">
    <citation type="submission" date="2016-10" db="EMBL/GenBank/DDBJ databases">
        <authorList>
            <person name="de Groot N.N."/>
        </authorList>
    </citation>
    <scope>NUCLEOTIDE SEQUENCE [LARGE SCALE GENOMIC DNA]</scope>
    <source>
        <strain evidence="2 3">CGMCC 4.5739</strain>
    </source>
</reference>
<gene>
    <name evidence="2" type="ORF">SAMN05421773_103352</name>
</gene>
<dbReference type="GO" id="GO:0043448">
    <property type="term" value="P:alkane catabolic process"/>
    <property type="evidence" value="ECO:0007669"/>
    <property type="project" value="TreeGrafter"/>
</dbReference>
<evidence type="ECO:0000313" key="2">
    <source>
        <dbReference type="EMBL" id="SFC45878.1"/>
    </source>
</evidence>
<feature type="compositionally biased region" description="Gly residues" evidence="1">
    <location>
        <begin position="211"/>
        <end position="226"/>
    </location>
</feature>
<evidence type="ECO:0000313" key="3">
    <source>
        <dbReference type="Proteomes" id="UP000199207"/>
    </source>
</evidence>
<dbReference type="OrthoDB" id="597632at2"/>
<dbReference type="InterPro" id="IPR005297">
    <property type="entry name" value="Lipoprotein_repeat"/>
</dbReference>
<dbReference type="Pfam" id="PF03640">
    <property type="entry name" value="Lipoprotein_15"/>
    <property type="match status" value="4"/>
</dbReference>